<dbReference type="EMBL" id="CP012109">
    <property type="protein sequence ID" value="AKQ68740.1"/>
    <property type="molecule type" value="Genomic_DNA"/>
</dbReference>
<reference evidence="3 4" key="1">
    <citation type="journal article" date="2016" name="PLoS ONE">
        <title>Complete Genome Sequence and Comparative Genomics of a Novel Myxobacterium Myxococcus hansupus.</title>
        <authorList>
            <person name="Sharma G."/>
            <person name="Narwani T."/>
            <person name="Subramanian S."/>
        </authorList>
    </citation>
    <scope>NUCLEOTIDE SEQUENCE [LARGE SCALE GENOMIC DNA]</scope>
    <source>
        <strain evidence="4">mixupus</strain>
    </source>
</reference>
<dbReference type="RefSeq" id="WP_002635397.1">
    <property type="nucleotide sequence ID" value="NZ_CP012109.1"/>
</dbReference>
<keyword evidence="2" id="KW-0732">Signal</keyword>
<organism evidence="3 4">
    <name type="scientific">Pseudomyxococcus hansupus</name>
    <dbReference type="NCBI Taxonomy" id="1297742"/>
    <lineage>
        <taxon>Bacteria</taxon>
        <taxon>Pseudomonadati</taxon>
        <taxon>Myxococcota</taxon>
        <taxon>Myxococcia</taxon>
        <taxon>Myxococcales</taxon>
        <taxon>Cystobacterineae</taxon>
        <taxon>Myxococcaceae</taxon>
        <taxon>Pseudomyxococcus</taxon>
    </lineage>
</organism>
<protein>
    <recommendedName>
        <fullName evidence="5">Outer membrane protein beta-barrel domain-containing protein</fullName>
    </recommendedName>
</protein>
<evidence type="ECO:0000313" key="3">
    <source>
        <dbReference type="EMBL" id="AKQ68740.1"/>
    </source>
</evidence>
<feature type="region of interest" description="Disordered" evidence="1">
    <location>
        <begin position="19"/>
        <end position="69"/>
    </location>
</feature>
<proteinExistence type="predicted"/>
<evidence type="ECO:0000313" key="4">
    <source>
        <dbReference type="Proteomes" id="UP000009026"/>
    </source>
</evidence>
<accession>A0A0H4X562</accession>
<keyword evidence="4" id="KW-1185">Reference proteome</keyword>
<name>A0A0H4X562_9BACT</name>
<feature type="chain" id="PRO_5005212340" description="Outer membrane protein beta-barrel domain-containing protein" evidence="2">
    <location>
        <begin position="21"/>
        <end position="301"/>
    </location>
</feature>
<dbReference type="KEGG" id="mym:A176_005652"/>
<evidence type="ECO:0000256" key="1">
    <source>
        <dbReference type="SAM" id="MobiDB-lite"/>
    </source>
</evidence>
<evidence type="ECO:0000256" key="2">
    <source>
        <dbReference type="SAM" id="SignalP"/>
    </source>
</evidence>
<dbReference type="AlphaFoldDB" id="A0A0H4X562"/>
<dbReference type="STRING" id="1297742.A176_005652"/>
<evidence type="ECO:0008006" key="5">
    <source>
        <dbReference type="Google" id="ProtNLM"/>
    </source>
</evidence>
<feature type="signal peptide" evidence="2">
    <location>
        <begin position="1"/>
        <end position="20"/>
    </location>
</feature>
<gene>
    <name evidence="3" type="ORF">A176_005652</name>
</gene>
<dbReference type="PATRIC" id="fig|1297742.4.peg.5749"/>
<dbReference type="Proteomes" id="UP000009026">
    <property type="component" value="Chromosome"/>
</dbReference>
<sequence>MASAPSLALLVLALAADAQARPEEGATKAPGTEVSAPPRNAAPDDASWEAFPGTTAVPQSQEDAAALPRMPEVPPLVPVREVPLPEPEPPPVAPPPPRAPNRVSLLGAQTVGAGGMAAGLSLGFPSVTARVALGLARRVDALVGLDSVYGLMNELRVGARWRVLDGGDRWSLGLVVEGSHAFFLRPASVEERGARHVSGRRNWNVLPGIVGSFQFAGARAPRLFLDARYLLALDTEPVQGTPLGGLPPDVVFSSAFPLRVGAEVPVSEKTSYAVTLGGDIRTRPGEANFMPVVSFGVVTGF</sequence>